<dbReference type="PANTHER" id="PTHR21625:SF0">
    <property type="entry name" value="DYNEIN REGULATORY COMPLEX SUBUNIT 2"/>
    <property type="match status" value="1"/>
</dbReference>
<feature type="region of interest" description="Disordered" evidence="13">
    <location>
        <begin position="475"/>
        <end position="501"/>
    </location>
</feature>
<evidence type="ECO:0000256" key="5">
    <source>
        <dbReference type="ARBA" id="ARBA00023069"/>
    </source>
</evidence>
<dbReference type="Proteomes" id="UP000479000">
    <property type="component" value="Unassembled WGS sequence"/>
</dbReference>
<dbReference type="GO" id="GO:0060285">
    <property type="term" value="P:cilium-dependent cell motility"/>
    <property type="evidence" value="ECO:0007669"/>
    <property type="project" value="TreeGrafter"/>
</dbReference>
<sequence length="550" mass="63430">MSEEEKLRYLQHRAAIEEEARRRKEHVIASYMKNKLKHEEAFTRLNTAKINQQWRQTLRQIKNKELHDASETLRQVFEVALKTKNAIINNLSKDLEDAAKQHGLVVQTHLVAVEKILEIREGRLATLTERFRFTEDRNVSQAECDRGRLEKVYKQDEKVLKAVITCEKFCYTKNHQKLEELSSQYLDNLVHTLMAEMKQAEIEGNRTIGKLKNVIKQTEYAYFQQIKPIQGLYNELLSSDKKSMALLSQDENALRDYSKLIEKLKNESHVAAGVMEEEIGFLKDQVLTKKETYGKMKEALKTNNKEGSKRIKHLAKVSNNTIDELEKINSMVEEISRYMDTIEKLQSASDVVEIAELDERDNEGIPLGGMTRFWERYGKLQIELGNLEIEYAERLEENAYLRGLMQTTLNTIARPSTVPSSLYRDRMLMKTRAASASGRPDPTIRLEAVRLRNLFRAGTVRAEWRPWWSRRQLQGRPAREGRDNFNMESRQLPSPSHDPITPTHCLSVSGYQCTFHKKPQGSLRSAQSHLSLFRHAGSTDGSEPDSGIGP</sequence>
<evidence type="ECO:0000256" key="2">
    <source>
        <dbReference type="ARBA" id="ARBA00022490"/>
    </source>
</evidence>
<keyword evidence="6" id="KW-0206">Cytoskeleton</keyword>
<gene>
    <name evidence="15" type="ORF">NTEN_LOCUS6441</name>
</gene>
<comment type="similarity">
    <text evidence="9">Belongs to the DRC2 family.</text>
</comment>
<evidence type="ECO:0000256" key="6">
    <source>
        <dbReference type="ARBA" id="ARBA00023212"/>
    </source>
</evidence>
<name>A0A6H5GB49_9HEMI</name>
<dbReference type="OrthoDB" id="7760980at2759"/>
<evidence type="ECO:0000256" key="13">
    <source>
        <dbReference type="SAM" id="MobiDB-lite"/>
    </source>
</evidence>
<dbReference type="Pfam" id="PF14772">
    <property type="entry name" value="NYD-SP28"/>
    <property type="match status" value="1"/>
</dbReference>
<evidence type="ECO:0000256" key="7">
    <source>
        <dbReference type="ARBA" id="ARBA00023273"/>
    </source>
</evidence>
<protein>
    <recommendedName>
        <fullName evidence="10">Dynein regulatory complex subunit 2</fullName>
    </recommendedName>
    <alternativeName>
        <fullName evidence="11">Coiled-coil domain-containing protein 65</fullName>
    </alternativeName>
</protein>
<organism evidence="15 16">
    <name type="scientific">Nesidiocoris tenuis</name>
    <dbReference type="NCBI Taxonomy" id="355587"/>
    <lineage>
        <taxon>Eukaryota</taxon>
        <taxon>Metazoa</taxon>
        <taxon>Ecdysozoa</taxon>
        <taxon>Arthropoda</taxon>
        <taxon>Hexapoda</taxon>
        <taxon>Insecta</taxon>
        <taxon>Pterygota</taxon>
        <taxon>Neoptera</taxon>
        <taxon>Paraneoptera</taxon>
        <taxon>Hemiptera</taxon>
        <taxon>Heteroptera</taxon>
        <taxon>Panheteroptera</taxon>
        <taxon>Cimicomorpha</taxon>
        <taxon>Miridae</taxon>
        <taxon>Dicyphina</taxon>
        <taxon>Nesidiocoris</taxon>
    </lineage>
</organism>
<evidence type="ECO:0000259" key="14">
    <source>
        <dbReference type="Pfam" id="PF14772"/>
    </source>
</evidence>
<keyword evidence="5" id="KW-0969">Cilium</keyword>
<evidence type="ECO:0000256" key="8">
    <source>
        <dbReference type="ARBA" id="ARBA00037841"/>
    </source>
</evidence>
<evidence type="ECO:0000256" key="10">
    <source>
        <dbReference type="ARBA" id="ARBA00040899"/>
    </source>
</evidence>
<comment type="function">
    <text evidence="12">Component of the nexin-dynein regulatory complex (N-DRC), a key regulator of ciliary/flagellar motility which maintains the alignment and integrity of the distal axoneme and regulates microtubule sliding in motile axonemes. Plays a critical role in the assembly of N-DRC and also stabilizes the assembly of multiple inner dynein arms and radial spokes. Coassembles with DRC1 to form a central scaffold needed for assembly of the N-DRC and its attachment to the outer doublet microtubules.</text>
</comment>
<evidence type="ECO:0000256" key="9">
    <source>
        <dbReference type="ARBA" id="ARBA00038424"/>
    </source>
</evidence>
<dbReference type="GO" id="GO:0003352">
    <property type="term" value="P:regulation of cilium movement"/>
    <property type="evidence" value="ECO:0007669"/>
    <property type="project" value="TreeGrafter"/>
</dbReference>
<dbReference type="InterPro" id="IPR039505">
    <property type="entry name" value="DRC1/2_N"/>
</dbReference>
<dbReference type="GO" id="GO:0070286">
    <property type="term" value="P:axonemal dynein complex assembly"/>
    <property type="evidence" value="ECO:0007669"/>
    <property type="project" value="InterPro"/>
</dbReference>
<evidence type="ECO:0000256" key="1">
    <source>
        <dbReference type="ARBA" id="ARBA00004611"/>
    </source>
</evidence>
<keyword evidence="16" id="KW-1185">Reference proteome</keyword>
<dbReference type="InterPro" id="IPR039750">
    <property type="entry name" value="DRC1/DRC2"/>
</dbReference>
<keyword evidence="2" id="KW-0963">Cytoplasm</keyword>
<dbReference type="EMBL" id="CADCXU010009752">
    <property type="protein sequence ID" value="CAB0000654.1"/>
    <property type="molecule type" value="Genomic_DNA"/>
</dbReference>
<evidence type="ECO:0000256" key="3">
    <source>
        <dbReference type="ARBA" id="ARBA00022846"/>
    </source>
</evidence>
<proteinExistence type="inferred from homology"/>
<keyword evidence="3" id="KW-0282">Flagellum</keyword>
<dbReference type="GO" id="GO:0005858">
    <property type="term" value="C:axonemal dynein complex"/>
    <property type="evidence" value="ECO:0007669"/>
    <property type="project" value="InterPro"/>
</dbReference>
<evidence type="ECO:0000256" key="4">
    <source>
        <dbReference type="ARBA" id="ARBA00023054"/>
    </source>
</evidence>
<comment type="subcellular location">
    <subcellularLocation>
        <location evidence="1">Cytoplasm</location>
        <location evidence="1">Cytoskeleton</location>
        <location evidence="1">Flagellum axoneme</location>
    </subcellularLocation>
    <subcellularLocation>
        <location evidence="8">Cytoplasm</location>
        <location evidence="8">Cytoskeleton</location>
        <location evidence="8">Flagellum basal body</location>
    </subcellularLocation>
</comment>
<keyword evidence="4" id="KW-0175">Coiled coil</keyword>
<evidence type="ECO:0000256" key="11">
    <source>
        <dbReference type="ARBA" id="ARBA00041517"/>
    </source>
</evidence>
<dbReference type="PANTHER" id="PTHR21625">
    <property type="entry name" value="NYD-SP28 PROTEIN"/>
    <property type="match status" value="1"/>
</dbReference>
<reference evidence="15 16" key="1">
    <citation type="submission" date="2020-02" db="EMBL/GenBank/DDBJ databases">
        <authorList>
            <person name="Ferguson B K."/>
        </authorList>
    </citation>
    <scope>NUCLEOTIDE SEQUENCE [LARGE SCALE GENOMIC DNA]</scope>
</reference>
<accession>A0A6H5GB49</accession>
<evidence type="ECO:0000256" key="12">
    <source>
        <dbReference type="ARBA" id="ARBA00045865"/>
    </source>
</evidence>
<dbReference type="AlphaFoldDB" id="A0A6H5GB49"/>
<feature type="domain" description="Dynein regulatory complex protein 1/2 N-terminal" evidence="14">
    <location>
        <begin position="12"/>
        <end position="110"/>
    </location>
</feature>
<keyword evidence="7" id="KW-0966">Cell projection</keyword>
<evidence type="ECO:0000313" key="15">
    <source>
        <dbReference type="EMBL" id="CAB0000654.1"/>
    </source>
</evidence>
<evidence type="ECO:0000313" key="16">
    <source>
        <dbReference type="Proteomes" id="UP000479000"/>
    </source>
</evidence>